<evidence type="ECO:0000256" key="9">
    <source>
        <dbReference type="PROSITE-ProRule" id="PRU01211"/>
    </source>
</evidence>
<proteinExistence type="predicted"/>
<dbReference type="GO" id="GO:0008270">
    <property type="term" value="F:zinc ion binding"/>
    <property type="evidence" value="ECO:0007669"/>
    <property type="project" value="UniProtKB-UniRule"/>
</dbReference>
<keyword evidence="2 9" id="KW-0645">Protease</keyword>
<sequence length="531" mass="59607">MNLPLLALLLAVGVVAFPESSLRRVSGLLGDPDSVLKLKDANTTTNKALHMATIVKIWKRFRELRGKILRTLVLTPKQRTAFAKKLKTWERLAGEHMSSAGNSIDEINKKSGIGRILFQGDVLLTKAQAERIADDIENDQGSRMKRQAFRDKHYPQTIWSKGVYYYFDFNTNPDRIRVHKGDGCWSQLGRVGGQQDLSLGNNCETVGIAAHEIGHSLGLFHMHARYDRDNFITVNAENIDPEWIEQYAKETRLTNDNYGITYDYGGIMQYDVMSSSRNGRPTMLPHDMGYVETLGSGIISFYELFMINKHYGCLARCSGRPNLCMNRGFPNPRNCSKCVCPSGYGGDHCNQKPSGCGTVLQASSTPKTFTDTIGSNRMAEREDYKFCYYWIEAPLGSLIEVKIKSFSGGLFDFGCTFAGVEIKTQKDQRRTGYRFCSHTDAGRTLVSKSNRVPIITYNRWKRSTTVIEYRTVGGSFTTPQPSSTTTHPPNPATCMDKPSCPARIIWDFCENAAFSVFIKRIICAKSCGFCE</sequence>
<feature type="binding site" evidence="9">
    <location>
        <position position="221"/>
    </location>
    <ligand>
        <name>Zn(2+)</name>
        <dbReference type="ChEBI" id="CHEBI:29105"/>
        <note>catalytic</note>
    </ligand>
</feature>
<dbReference type="InterPro" id="IPR001506">
    <property type="entry name" value="Peptidase_M12A"/>
</dbReference>
<feature type="domain" description="CUB" evidence="11">
    <location>
        <begin position="356"/>
        <end position="472"/>
    </location>
</feature>
<dbReference type="Pfam" id="PF01400">
    <property type="entry name" value="Astacin"/>
    <property type="match status" value="1"/>
</dbReference>
<evidence type="ECO:0000256" key="3">
    <source>
        <dbReference type="ARBA" id="ARBA00022723"/>
    </source>
</evidence>
<evidence type="ECO:0000256" key="1">
    <source>
        <dbReference type="ARBA" id="ARBA00022536"/>
    </source>
</evidence>
<feature type="active site" evidence="9">
    <location>
        <position position="212"/>
    </location>
</feature>
<dbReference type="SMART" id="SM00235">
    <property type="entry name" value="ZnMc"/>
    <property type="match status" value="1"/>
</dbReference>
<evidence type="ECO:0000313" key="14">
    <source>
        <dbReference type="WBParaSite" id="HCON_00186840-00001"/>
    </source>
</evidence>
<dbReference type="Gene3D" id="3.40.390.10">
    <property type="entry name" value="Collagenase (Catalytic Domain)"/>
    <property type="match status" value="1"/>
</dbReference>
<dbReference type="AlphaFoldDB" id="A0A7I4Z5G6"/>
<feature type="chain" id="PRO_5029930767" description="Metalloendopeptidase" evidence="10">
    <location>
        <begin position="17"/>
        <end position="531"/>
    </location>
</feature>
<dbReference type="OMA" id="EREDYKF"/>
<dbReference type="InterPro" id="IPR006026">
    <property type="entry name" value="Peptidase_Metallo"/>
</dbReference>
<feature type="domain" description="Peptidase M12A" evidence="12">
    <location>
        <begin position="102"/>
        <end position="318"/>
    </location>
</feature>
<keyword evidence="7" id="KW-1015">Disulfide bond</keyword>
<dbReference type="Proteomes" id="UP000025227">
    <property type="component" value="Unplaced"/>
</dbReference>
<organism evidence="13 14">
    <name type="scientific">Haemonchus contortus</name>
    <name type="common">Barber pole worm</name>
    <dbReference type="NCBI Taxonomy" id="6289"/>
    <lineage>
        <taxon>Eukaryota</taxon>
        <taxon>Metazoa</taxon>
        <taxon>Ecdysozoa</taxon>
        <taxon>Nematoda</taxon>
        <taxon>Chromadorea</taxon>
        <taxon>Rhabditida</taxon>
        <taxon>Rhabditina</taxon>
        <taxon>Rhabditomorpha</taxon>
        <taxon>Strongyloidea</taxon>
        <taxon>Trichostrongylidae</taxon>
        <taxon>Haemonchus</taxon>
    </lineage>
</organism>
<evidence type="ECO:0000259" key="11">
    <source>
        <dbReference type="PROSITE" id="PS01180"/>
    </source>
</evidence>
<dbReference type="PROSITE" id="PS51864">
    <property type="entry name" value="ASTACIN"/>
    <property type="match status" value="1"/>
</dbReference>
<dbReference type="PANTHER" id="PTHR10127">
    <property type="entry name" value="DISCOIDIN, CUB, EGF, LAMININ , AND ZINC METALLOPROTEASE DOMAIN CONTAINING"/>
    <property type="match status" value="1"/>
</dbReference>
<dbReference type="SUPFAM" id="SSF49854">
    <property type="entry name" value="Spermadhesin, CUB domain"/>
    <property type="match status" value="1"/>
</dbReference>
<dbReference type="EC" id="3.4.24.-" evidence="10"/>
<comment type="cofactor">
    <cofactor evidence="9 10">
        <name>Zn(2+)</name>
        <dbReference type="ChEBI" id="CHEBI:29105"/>
    </cofactor>
    <text evidence="9 10">Binds 1 zinc ion per subunit.</text>
</comment>
<evidence type="ECO:0000256" key="8">
    <source>
        <dbReference type="PROSITE-ProRule" id="PRU00059"/>
    </source>
</evidence>
<dbReference type="InterPro" id="IPR024079">
    <property type="entry name" value="MetalloPept_cat_dom_sf"/>
</dbReference>
<keyword evidence="6 9" id="KW-0482">Metalloprotease</keyword>
<dbReference type="Gene3D" id="2.60.120.290">
    <property type="entry name" value="Spermadhesin, CUB domain"/>
    <property type="match status" value="1"/>
</dbReference>
<feature type="signal peptide" evidence="10">
    <location>
        <begin position="1"/>
        <end position="16"/>
    </location>
</feature>
<evidence type="ECO:0000256" key="4">
    <source>
        <dbReference type="ARBA" id="ARBA00022801"/>
    </source>
</evidence>
<dbReference type="InterPro" id="IPR000859">
    <property type="entry name" value="CUB_dom"/>
</dbReference>
<evidence type="ECO:0000256" key="7">
    <source>
        <dbReference type="ARBA" id="ARBA00023157"/>
    </source>
</evidence>
<reference evidence="14" key="1">
    <citation type="submission" date="2020-12" db="UniProtKB">
        <authorList>
            <consortium name="WormBaseParasite"/>
        </authorList>
    </citation>
    <scope>IDENTIFICATION</scope>
    <source>
        <strain evidence="14">MHco3</strain>
    </source>
</reference>
<keyword evidence="10" id="KW-0732">Signal</keyword>
<evidence type="ECO:0000313" key="13">
    <source>
        <dbReference type="Proteomes" id="UP000025227"/>
    </source>
</evidence>
<dbReference type="PANTHER" id="PTHR10127:SF793">
    <property type="entry name" value="ZINC METALLOPROTEINASE NAS-31"/>
    <property type="match status" value="1"/>
</dbReference>
<dbReference type="OrthoDB" id="5786116at2759"/>
<feature type="binding site" evidence="9">
    <location>
        <position position="215"/>
    </location>
    <ligand>
        <name>Zn(2+)</name>
        <dbReference type="ChEBI" id="CHEBI:29105"/>
        <note>catalytic</note>
    </ligand>
</feature>
<dbReference type="GO" id="GO:0004222">
    <property type="term" value="F:metalloendopeptidase activity"/>
    <property type="evidence" value="ECO:0007669"/>
    <property type="project" value="UniProtKB-UniRule"/>
</dbReference>
<dbReference type="InterPro" id="IPR034035">
    <property type="entry name" value="Astacin-like_dom"/>
</dbReference>
<evidence type="ECO:0000256" key="2">
    <source>
        <dbReference type="ARBA" id="ARBA00022670"/>
    </source>
</evidence>
<keyword evidence="13" id="KW-1185">Reference proteome</keyword>
<dbReference type="PROSITE" id="PS01186">
    <property type="entry name" value="EGF_2"/>
    <property type="match status" value="1"/>
</dbReference>
<evidence type="ECO:0000259" key="12">
    <source>
        <dbReference type="PROSITE" id="PS51864"/>
    </source>
</evidence>
<dbReference type="InterPro" id="IPR035914">
    <property type="entry name" value="Sperma_CUB_dom_sf"/>
</dbReference>
<evidence type="ECO:0000256" key="6">
    <source>
        <dbReference type="ARBA" id="ARBA00023049"/>
    </source>
</evidence>
<dbReference type="PRINTS" id="PR00480">
    <property type="entry name" value="ASTACIN"/>
</dbReference>
<evidence type="ECO:0000256" key="5">
    <source>
        <dbReference type="ARBA" id="ARBA00022833"/>
    </source>
</evidence>
<name>A0A7I4Z5G6_HAECO</name>
<dbReference type="WBParaSite" id="HCON_00186840-00001">
    <property type="protein sequence ID" value="HCON_00186840-00001"/>
    <property type="gene ID" value="HCON_00186840"/>
</dbReference>
<accession>A0A7I4Z5G6</accession>
<keyword evidence="3 9" id="KW-0479">Metal-binding</keyword>
<dbReference type="PROSITE" id="PS00022">
    <property type="entry name" value="EGF_1"/>
    <property type="match status" value="1"/>
</dbReference>
<dbReference type="InterPro" id="IPR000742">
    <property type="entry name" value="EGF"/>
</dbReference>
<dbReference type="SUPFAM" id="SSF55486">
    <property type="entry name" value="Metalloproteases ('zincins'), catalytic domain"/>
    <property type="match status" value="1"/>
</dbReference>
<dbReference type="PROSITE" id="PS01180">
    <property type="entry name" value="CUB"/>
    <property type="match status" value="1"/>
</dbReference>
<feature type="binding site" evidence="9">
    <location>
        <position position="211"/>
    </location>
    <ligand>
        <name>Zn(2+)</name>
        <dbReference type="ChEBI" id="CHEBI:29105"/>
        <note>catalytic</note>
    </ligand>
</feature>
<dbReference type="GO" id="GO:0006508">
    <property type="term" value="P:proteolysis"/>
    <property type="evidence" value="ECO:0007669"/>
    <property type="project" value="UniProtKB-KW"/>
</dbReference>
<comment type="caution">
    <text evidence="8">Lacks conserved residue(s) required for the propagation of feature annotation.</text>
</comment>
<evidence type="ECO:0000256" key="10">
    <source>
        <dbReference type="RuleBase" id="RU361183"/>
    </source>
</evidence>
<keyword evidence="4 9" id="KW-0378">Hydrolase</keyword>
<keyword evidence="1" id="KW-0245">EGF-like domain</keyword>
<keyword evidence="5 9" id="KW-0862">Zinc</keyword>
<protein>
    <recommendedName>
        <fullName evidence="10">Metalloendopeptidase</fullName>
        <ecNumber evidence="10">3.4.24.-</ecNumber>
    </recommendedName>
</protein>
<dbReference type="CDD" id="cd04280">
    <property type="entry name" value="ZnMc_astacin_like"/>
    <property type="match status" value="1"/>
</dbReference>